<organism evidence="1 2">
    <name type="scientific">Nocardioides simplex</name>
    <name type="common">Arthrobacter simplex</name>
    <dbReference type="NCBI Taxonomy" id="2045"/>
    <lineage>
        <taxon>Bacteria</taxon>
        <taxon>Bacillati</taxon>
        <taxon>Actinomycetota</taxon>
        <taxon>Actinomycetes</taxon>
        <taxon>Propionibacteriales</taxon>
        <taxon>Nocardioidaceae</taxon>
        <taxon>Pimelobacter</taxon>
    </lineage>
</organism>
<proteinExistence type="predicted"/>
<name>A0A7J5DUK9_NOCSI</name>
<dbReference type="RefSeq" id="WP_151581194.1">
    <property type="nucleotide sequence ID" value="NZ_WBVM01000002.1"/>
</dbReference>
<reference evidence="1 2" key="1">
    <citation type="submission" date="2019-09" db="EMBL/GenBank/DDBJ databases">
        <title>Pimelobacter sp. isolated from Paulinella.</title>
        <authorList>
            <person name="Jeong S.E."/>
        </authorList>
    </citation>
    <scope>NUCLEOTIDE SEQUENCE [LARGE SCALE GENOMIC DNA]</scope>
    <source>
        <strain evidence="1 2">Pch-N</strain>
    </source>
</reference>
<evidence type="ECO:0008006" key="3">
    <source>
        <dbReference type="Google" id="ProtNLM"/>
    </source>
</evidence>
<evidence type="ECO:0000313" key="1">
    <source>
        <dbReference type="EMBL" id="KAB2808981.1"/>
    </source>
</evidence>
<dbReference type="Proteomes" id="UP000449906">
    <property type="component" value="Unassembled WGS sequence"/>
</dbReference>
<sequence>MSWRGVLAWAHGAHHVPAVALRDHAARLRAAAGLDEAPIVSAAGLWLLLAAVAETVTERADRAAVEDVLGVPVATATGTVTALLADPHPAVGAALGGWLRPDLTLSRALPGPVPVAALPGQAALDAWAREHTRGLIERFPVEVDADTLLLLASALVTEPRWRRPLGTDDDGLLLLDGELQAIVATEAAGPVAVAAPPTADGIDVLSVVAAPGVAAADVWQAVDEVVARHLGGALAHGDRPAGALADGHAWRVAERTERFEAWGAPEDGAEVWTGRLPAWQADATHDLTGAPGVTEVGHGLGALLPPEATARGIDLQCVQAATASYDADGFRAAAVTALSVRAAGMPSYVDRRVRRVTVTYDRPHALVALARGGAWEGVPLFHAWVRP</sequence>
<protein>
    <recommendedName>
        <fullName evidence="3">Proteinase inhibitor I4 serpin</fullName>
    </recommendedName>
</protein>
<dbReference type="AlphaFoldDB" id="A0A7J5DUK9"/>
<accession>A0A7J5DUK9</accession>
<comment type="caution">
    <text evidence="1">The sequence shown here is derived from an EMBL/GenBank/DDBJ whole genome shotgun (WGS) entry which is preliminary data.</text>
</comment>
<evidence type="ECO:0000313" key="2">
    <source>
        <dbReference type="Proteomes" id="UP000449906"/>
    </source>
</evidence>
<gene>
    <name evidence="1" type="ORF">F9L07_18100</name>
</gene>
<dbReference type="EMBL" id="WBVM01000002">
    <property type="protein sequence ID" value="KAB2808981.1"/>
    <property type="molecule type" value="Genomic_DNA"/>
</dbReference>